<dbReference type="SMART" id="SM00448">
    <property type="entry name" value="REC"/>
    <property type="match status" value="1"/>
</dbReference>
<dbReference type="SUPFAM" id="SSF55874">
    <property type="entry name" value="ATPase domain of HSP90 chaperone/DNA topoisomerase II/histidine kinase"/>
    <property type="match status" value="1"/>
</dbReference>
<gene>
    <name evidence="19" type="ORF">OC846_000243</name>
</gene>
<feature type="compositionally biased region" description="Polar residues" evidence="15">
    <location>
        <begin position="1369"/>
        <end position="1410"/>
    </location>
</feature>
<dbReference type="InterPro" id="IPR035965">
    <property type="entry name" value="PAS-like_dom_sf"/>
</dbReference>
<comment type="subcellular location">
    <subcellularLocation>
        <location evidence="2">Cell membrane</location>
        <topology evidence="2">Multi-pass membrane protein</topology>
    </subcellularLocation>
</comment>
<feature type="region of interest" description="Disordered" evidence="15">
    <location>
        <begin position="117"/>
        <end position="156"/>
    </location>
</feature>
<evidence type="ECO:0000256" key="6">
    <source>
        <dbReference type="ARBA" id="ARBA00022679"/>
    </source>
</evidence>
<dbReference type="SMART" id="SM00388">
    <property type="entry name" value="HisKA"/>
    <property type="match status" value="1"/>
</dbReference>
<dbReference type="GO" id="GO:0005886">
    <property type="term" value="C:plasma membrane"/>
    <property type="evidence" value="ECO:0007669"/>
    <property type="project" value="UniProtKB-SubCell"/>
</dbReference>
<feature type="domain" description="PAC" evidence="18">
    <location>
        <begin position="497"/>
        <end position="549"/>
    </location>
</feature>
<organism evidence="19 20">
    <name type="scientific">Tilletia horrida</name>
    <dbReference type="NCBI Taxonomy" id="155126"/>
    <lineage>
        <taxon>Eukaryota</taxon>
        <taxon>Fungi</taxon>
        <taxon>Dikarya</taxon>
        <taxon>Basidiomycota</taxon>
        <taxon>Ustilaginomycotina</taxon>
        <taxon>Exobasidiomycetes</taxon>
        <taxon>Tilletiales</taxon>
        <taxon>Tilletiaceae</taxon>
        <taxon>Tilletia</taxon>
    </lineage>
</organism>
<dbReference type="SMART" id="SM00086">
    <property type="entry name" value="PAC"/>
    <property type="match status" value="1"/>
</dbReference>
<dbReference type="PROSITE" id="PS50110">
    <property type="entry name" value="RESPONSE_REGULATORY"/>
    <property type="match status" value="1"/>
</dbReference>
<dbReference type="Pfam" id="PF00072">
    <property type="entry name" value="Response_reg"/>
    <property type="match status" value="1"/>
</dbReference>
<dbReference type="Pfam" id="PF02518">
    <property type="entry name" value="HATPase_c"/>
    <property type="match status" value="1"/>
</dbReference>
<comment type="caution">
    <text evidence="19">The sequence shown here is derived from an EMBL/GenBank/DDBJ whole genome shotgun (WGS) entry which is preliminary data.</text>
</comment>
<keyword evidence="6" id="KW-0808">Transferase</keyword>
<evidence type="ECO:0000256" key="15">
    <source>
        <dbReference type="SAM" id="MobiDB-lite"/>
    </source>
</evidence>
<evidence type="ECO:0000256" key="14">
    <source>
        <dbReference type="PROSITE-ProRule" id="PRU00169"/>
    </source>
</evidence>
<feature type="compositionally biased region" description="Basic and acidic residues" evidence="15">
    <location>
        <begin position="1411"/>
        <end position="1438"/>
    </location>
</feature>
<dbReference type="InterPro" id="IPR005467">
    <property type="entry name" value="His_kinase_dom"/>
</dbReference>
<dbReference type="SUPFAM" id="SSF52172">
    <property type="entry name" value="CheY-like"/>
    <property type="match status" value="1"/>
</dbReference>
<name>A0AAN6JUM9_9BASI</name>
<dbReference type="CDD" id="cd16922">
    <property type="entry name" value="HATPase_EvgS-ArcB-TorS-like"/>
    <property type="match status" value="1"/>
</dbReference>
<dbReference type="InterPro" id="IPR004358">
    <property type="entry name" value="Sig_transdc_His_kin-like_C"/>
</dbReference>
<dbReference type="SUPFAM" id="SSF47384">
    <property type="entry name" value="Homodimeric domain of signal transducing histidine kinase"/>
    <property type="match status" value="1"/>
</dbReference>
<keyword evidence="9" id="KW-0418">Kinase</keyword>
<dbReference type="NCBIfam" id="TIGR00229">
    <property type="entry name" value="sensory_box"/>
    <property type="match status" value="1"/>
</dbReference>
<dbReference type="Gene3D" id="3.30.565.10">
    <property type="entry name" value="Histidine kinase-like ATPase, C-terminal domain"/>
    <property type="match status" value="1"/>
</dbReference>
<evidence type="ECO:0000313" key="20">
    <source>
        <dbReference type="Proteomes" id="UP001176517"/>
    </source>
</evidence>
<dbReference type="InterPro" id="IPR000014">
    <property type="entry name" value="PAS"/>
</dbReference>
<evidence type="ECO:0000256" key="7">
    <source>
        <dbReference type="ARBA" id="ARBA00022692"/>
    </source>
</evidence>
<dbReference type="Gene3D" id="1.10.287.130">
    <property type="match status" value="1"/>
</dbReference>
<feature type="compositionally biased region" description="Low complexity" evidence="15">
    <location>
        <begin position="1316"/>
        <end position="1325"/>
    </location>
</feature>
<dbReference type="Proteomes" id="UP001176517">
    <property type="component" value="Unassembled WGS sequence"/>
</dbReference>
<feature type="compositionally biased region" description="Polar residues" evidence="15">
    <location>
        <begin position="117"/>
        <end position="150"/>
    </location>
</feature>
<dbReference type="FunFam" id="3.30.450.20:FF:000099">
    <property type="entry name" value="Sensory box sensor histidine kinase"/>
    <property type="match status" value="1"/>
</dbReference>
<dbReference type="InterPro" id="IPR003594">
    <property type="entry name" value="HATPase_dom"/>
</dbReference>
<dbReference type="CDD" id="cd00130">
    <property type="entry name" value="PAS"/>
    <property type="match status" value="1"/>
</dbReference>
<evidence type="ECO:0000256" key="2">
    <source>
        <dbReference type="ARBA" id="ARBA00004651"/>
    </source>
</evidence>
<keyword evidence="5 14" id="KW-0597">Phosphoprotein</keyword>
<dbReference type="InterPro" id="IPR001610">
    <property type="entry name" value="PAC"/>
</dbReference>
<dbReference type="CDD" id="cd00082">
    <property type="entry name" value="HisKA"/>
    <property type="match status" value="1"/>
</dbReference>
<accession>A0AAN6JUM9</accession>
<evidence type="ECO:0000256" key="4">
    <source>
        <dbReference type="ARBA" id="ARBA00022475"/>
    </source>
</evidence>
<keyword evidence="4" id="KW-1003">Cell membrane</keyword>
<evidence type="ECO:0000259" key="16">
    <source>
        <dbReference type="PROSITE" id="PS50109"/>
    </source>
</evidence>
<proteinExistence type="predicted"/>
<keyword evidence="7" id="KW-0812">Transmembrane</keyword>
<dbReference type="PANTHER" id="PTHR45339:SF1">
    <property type="entry name" value="HYBRID SIGNAL TRANSDUCTION HISTIDINE KINASE J"/>
    <property type="match status" value="1"/>
</dbReference>
<evidence type="ECO:0000256" key="9">
    <source>
        <dbReference type="ARBA" id="ARBA00022777"/>
    </source>
</evidence>
<dbReference type="InterPro" id="IPR036890">
    <property type="entry name" value="HATPase_C_sf"/>
</dbReference>
<evidence type="ECO:0000256" key="12">
    <source>
        <dbReference type="ARBA" id="ARBA00023012"/>
    </source>
</evidence>
<dbReference type="PRINTS" id="PR00344">
    <property type="entry name" value="BCTRLSENSOR"/>
</dbReference>
<evidence type="ECO:0000256" key="13">
    <source>
        <dbReference type="ARBA" id="ARBA00023136"/>
    </source>
</evidence>
<dbReference type="InterPro" id="IPR013655">
    <property type="entry name" value="PAS_fold_3"/>
</dbReference>
<evidence type="ECO:0000256" key="10">
    <source>
        <dbReference type="ARBA" id="ARBA00022840"/>
    </source>
</evidence>
<dbReference type="PROSITE" id="PS50113">
    <property type="entry name" value="PAC"/>
    <property type="match status" value="2"/>
</dbReference>
<keyword evidence="8" id="KW-0547">Nucleotide-binding</keyword>
<dbReference type="SMART" id="SM00387">
    <property type="entry name" value="HATPase_c"/>
    <property type="match status" value="1"/>
</dbReference>
<evidence type="ECO:0000256" key="11">
    <source>
        <dbReference type="ARBA" id="ARBA00022989"/>
    </source>
</evidence>
<evidence type="ECO:0000256" key="5">
    <source>
        <dbReference type="ARBA" id="ARBA00022553"/>
    </source>
</evidence>
<dbReference type="FunFam" id="3.30.565.10:FF:000010">
    <property type="entry name" value="Sensor histidine kinase RcsC"/>
    <property type="match status" value="1"/>
</dbReference>
<dbReference type="Pfam" id="PF08447">
    <property type="entry name" value="PAS_3"/>
    <property type="match status" value="1"/>
</dbReference>
<dbReference type="EC" id="2.7.13.3" evidence="3"/>
<dbReference type="InterPro" id="IPR003661">
    <property type="entry name" value="HisK_dim/P_dom"/>
</dbReference>
<dbReference type="CDD" id="cd17546">
    <property type="entry name" value="REC_hyHK_CKI1_RcsC-like"/>
    <property type="match status" value="1"/>
</dbReference>
<keyword evidence="11" id="KW-1133">Transmembrane helix</keyword>
<keyword evidence="13" id="KW-0472">Membrane</keyword>
<dbReference type="Pfam" id="PF00512">
    <property type="entry name" value="HisKA"/>
    <property type="match status" value="1"/>
</dbReference>
<dbReference type="GO" id="GO:0000155">
    <property type="term" value="F:phosphorelay sensor kinase activity"/>
    <property type="evidence" value="ECO:0007669"/>
    <property type="project" value="InterPro"/>
</dbReference>
<dbReference type="SMART" id="SM00091">
    <property type="entry name" value="PAS"/>
    <property type="match status" value="3"/>
</dbReference>
<keyword evidence="20" id="KW-1185">Reference proteome</keyword>
<feature type="compositionally biased region" description="Basic and acidic residues" evidence="15">
    <location>
        <begin position="1236"/>
        <end position="1253"/>
    </location>
</feature>
<feature type="modified residue" description="4-aspartylphosphate" evidence="14">
    <location>
        <position position="1086"/>
    </location>
</feature>
<dbReference type="SUPFAM" id="SSF55785">
    <property type="entry name" value="PYP-like sensor domain (PAS domain)"/>
    <property type="match status" value="1"/>
</dbReference>
<dbReference type="Gene3D" id="3.30.450.20">
    <property type="entry name" value="PAS domain"/>
    <property type="match status" value="2"/>
</dbReference>
<feature type="region of interest" description="Disordered" evidence="15">
    <location>
        <begin position="585"/>
        <end position="645"/>
    </location>
</feature>
<evidence type="ECO:0000259" key="17">
    <source>
        <dbReference type="PROSITE" id="PS50110"/>
    </source>
</evidence>
<feature type="compositionally biased region" description="Low complexity" evidence="15">
    <location>
        <begin position="590"/>
        <end position="603"/>
    </location>
</feature>
<evidence type="ECO:0000256" key="3">
    <source>
        <dbReference type="ARBA" id="ARBA00012438"/>
    </source>
</evidence>
<sequence length="1438" mass="156672">MLDLDESLRAIYFAPTPLVVLDALRNVRLINRPAELLLNVQGTSLLGQSLDKYIAPNSIGSYTLALNEAVDSLRASMHTPVTTRLSFVEAGDGVVFAGDLTASAFLITDQMYEQMDPRSNLTNSKSFNNSDSISRDAAQSIQPSPISPQTREGLPAPQPCHEVATAMTAGMDVSVGGPHLRSDSATLFSSGNSPVSSAVDHAGASAVSRNATRQNTTGSDILTNPNGNPRAFVLHEAFWTLAITSQKGIHERERRASSPTSDHRSRADAMQDALMHTLDTPLLSMSADGKTVLRNRACEELLRDFVDKPKNRVTDPEAALYDNDLLVSMAWLTDHMDCYDERFQERVPPSEFPIYRASVLAERVPTMRIGCESTLTGVRRVFELQGKPMRTAGGYGGEHIGGVVILKDVTSEVDEMRKEVVAQGEEYFKTVCNSLPQLVWTTYPDGYHDFYSQSWFDFTGASMDQSKGVGWQGLFHPDDMIEASRAWSHSLRTGDPYNVDYRCKRKDGQWRWMLGRALPLRDETGKIIKWFGTCTDIHDTVEALAASRQSQAQLEAVINHAAVTLWAVDTDGKIQVAEGPGVRQLKLIRPSTPSASDPDTSQSGGLDSAPSSNMGRGQEDVQSEGGASHAMSGVSSSKRSRPKRPRTLVGKRIYDVWDSPEIKLAVEQALRGKAVVHDMEIEGRWFRTQYTPMRRTLEERNLVMGNPTISVNPDELGEIEGVVGASMDITERKRAERQLEESIHERSRALAAETAAKEASRLKSEFLANMSHEIRTPIAGVIGLSELLCDTALTVEQRDYAENIQRSADALLTVVNDILDLSKVENGKLDIENAPFSLNLIVLDTRKMLTFATQKKGLEFFVTGELAHTGLLMGDAGRLRQVMTNLLTNAIKFTTHGSITLDVREIQEDETSIVVRFEIADTGCGISDEVLQRLFKPFSQADPSTARKFGGTGLGLTICKNLVELMHGRIGLDSKVNEGSKAWFEIPFRKAPRSVQTDAGSEMMDIDNATVAQLSQKTASPIGASSDPLARPRKDIWILVAEDNLINQQIALKTLKKMGFSCNAANNGIECLKELSQKAYDLILMDCQMPEMDGYQATEAIRKSPSAEVRSIPIVAMTASAIRGDREKCLKAGMSDYLSKPVKSIALESMLVRWLFDQETRQRLSQWSPPPANELPLSTRPPLSHSRTARFSEHPVQDLSSSGEAWEMTGQKSTRAYDRNDRPASDAPKKQRPSRKIPDFHSIRESSGLHDRGLPSATSTLSDGYFNSGQSDTSVGEPGPSTGALPSGLFSERRGSAGLSLPTAALLRPQLDRSESAPAPGSSGADPKVAASGASLGANRMRRSAREQAGMGRDLAGELTAAAEAPLSLLSNETTKSSDGSASTTTPTTVSMSRSPSTQVPAGPSRQDSSSTEKADSGDSDQMKVDSDEARDELTALA</sequence>
<dbReference type="GO" id="GO:0005524">
    <property type="term" value="F:ATP binding"/>
    <property type="evidence" value="ECO:0007669"/>
    <property type="project" value="UniProtKB-KW"/>
</dbReference>
<dbReference type="PROSITE" id="PS50109">
    <property type="entry name" value="HIS_KIN"/>
    <property type="match status" value="1"/>
</dbReference>
<reference evidence="19" key="1">
    <citation type="journal article" date="2023" name="PhytoFront">
        <title>Draft Genome Resources of Seven Strains of Tilletia horrida, Causal Agent of Kernel Smut of Rice.</title>
        <authorList>
            <person name="Khanal S."/>
            <person name="Antony Babu S."/>
            <person name="Zhou X.G."/>
        </authorList>
    </citation>
    <scope>NUCLEOTIDE SEQUENCE</scope>
    <source>
        <strain evidence="19">TX6</strain>
    </source>
</reference>
<feature type="domain" description="Histidine kinase" evidence="16">
    <location>
        <begin position="769"/>
        <end position="990"/>
    </location>
</feature>
<dbReference type="Gene3D" id="3.40.50.2300">
    <property type="match status" value="1"/>
</dbReference>
<evidence type="ECO:0000259" key="18">
    <source>
        <dbReference type="PROSITE" id="PS50113"/>
    </source>
</evidence>
<feature type="region of interest" description="Disordered" evidence="15">
    <location>
        <begin position="1163"/>
        <end position="1438"/>
    </location>
</feature>
<dbReference type="InterPro" id="IPR011006">
    <property type="entry name" value="CheY-like_superfamily"/>
</dbReference>
<evidence type="ECO:0000313" key="19">
    <source>
        <dbReference type="EMBL" id="KAK0557676.1"/>
    </source>
</evidence>
<keyword evidence="12" id="KW-0902">Two-component regulatory system</keyword>
<dbReference type="InterPro" id="IPR001789">
    <property type="entry name" value="Sig_transdc_resp-reg_receiver"/>
</dbReference>
<feature type="domain" description="Response regulatory" evidence="17">
    <location>
        <begin position="1037"/>
        <end position="1155"/>
    </location>
</feature>
<dbReference type="InterPro" id="IPR036097">
    <property type="entry name" value="HisK_dim/P_sf"/>
</dbReference>
<feature type="domain" description="PAC" evidence="18">
    <location>
        <begin position="686"/>
        <end position="741"/>
    </location>
</feature>
<feature type="compositionally biased region" description="Basic and acidic residues" evidence="15">
    <location>
        <begin position="1215"/>
        <end position="1229"/>
    </location>
</feature>
<dbReference type="EMBL" id="JAPDMZ010000003">
    <property type="protein sequence ID" value="KAK0557676.1"/>
    <property type="molecule type" value="Genomic_DNA"/>
</dbReference>
<evidence type="ECO:0000256" key="8">
    <source>
        <dbReference type="ARBA" id="ARBA00022741"/>
    </source>
</evidence>
<evidence type="ECO:0000256" key="1">
    <source>
        <dbReference type="ARBA" id="ARBA00000085"/>
    </source>
</evidence>
<dbReference type="FunFam" id="1.10.287.130:FF:000003">
    <property type="entry name" value="Histidine kinase"/>
    <property type="match status" value="1"/>
</dbReference>
<feature type="compositionally biased region" description="Polar residues" evidence="15">
    <location>
        <begin position="1256"/>
        <end position="1274"/>
    </location>
</feature>
<dbReference type="InterPro" id="IPR000700">
    <property type="entry name" value="PAS-assoc_C"/>
</dbReference>
<dbReference type="PANTHER" id="PTHR45339">
    <property type="entry name" value="HYBRID SIGNAL TRANSDUCTION HISTIDINE KINASE J"/>
    <property type="match status" value="1"/>
</dbReference>
<protein>
    <recommendedName>
        <fullName evidence="3">histidine kinase</fullName>
        <ecNumber evidence="3">2.7.13.3</ecNumber>
    </recommendedName>
</protein>
<comment type="catalytic activity">
    <reaction evidence="1">
        <text>ATP + protein L-histidine = ADP + protein N-phospho-L-histidine.</text>
        <dbReference type="EC" id="2.7.13.3"/>
    </reaction>
</comment>
<keyword evidence="10" id="KW-0067">ATP-binding</keyword>